<dbReference type="EMBL" id="UYRU01043434">
    <property type="protein sequence ID" value="VDK82014.1"/>
    <property type="molecule type" value="Genomic_DNA"/>
</dbReference>
<dbReference type="Proteomes" id="UP000281553">
    <property type="component" value="Unassembled WGS sequence"/>
</dbReference>
<sequence>MNVSEAAARILKPFGIGVAHRPESTIRQQIMKLKEPLPVTEQSAVAYSIPCRDCTVRCVGETGRRLGTGSHEHQLAINREDKLPLVFDHVKQKKHTFAFEKARVISRVNDKMARLLLESLVLLFSACNAANVVEMQCSESECIQYLPKEKEILAKLKLPFEVTVCSCSEPKVRENVEFTLPWKINIPTTGLVSLPVVSYVPFVVSNVDVQSLDGVRLHPANKATQLESSCEDVCYHTEKVTADVTFFGKVDFVGQRQVLFVAKNATRFMLVKLNSTGNKVSACNCIGVISVLLLIKSVV</sequence>
<dbReference type="AlphaFoldDB" id="A0A3P6UUN1"/>
<reference evidence="1 2" key="1">
    <citation type="submission" date="2018-11" db="EMBL/GenBank/DDBJ databases">
        <authorList>
            <consortium name="Pathogen Informatics"/>
        </authorList>
    </citation>
    <scope>NUCLEOTIDE SEQUENCE [LARGE SCALE GENOMIC DNA]</scope>
</reference>
<keyword evidence="2" id="KW-1185">Reference proteome</keyword>
<dbReference type="OrthoDB" id="8963429at2759"/>
<gene>
    <name evidence="1" type="ORF">DILT_LOCUS3297</name>
</gene>
<accession>A0A3P6UUN1</accession>
<organism evidence="1 2">
    <name type="scientific">Dibothriocephalus latus</name>
    <name type="common">Fish tapeworm</name>
    <name type="synonym">Diphyllobothrium latum</name>
    <dbReference type="NCBI Taxonomy" id="60516"/>
    <lineage>
        <taxon>Eukaryota</taxon>
        <taxon>Metazoa</taxon>
        <taxon>Spiralia</taxon>
        <taxon>Lophotrochozoa</taxon>
        <taxon>Platyhelminthes</taxon>
        <taxon>Cestoda</taxon>
        <taxon>Eucestoda</taxon>
        <taxon>Diphyllobothriidea</taxon>
        <taxon>Diphyllobothriidae</taxon>
        <taxon>Dibothriocephalus</taxon>
    </lineage>
</organism>
<evidence type="ECO:0000313" key="1">
    <source>
        <dbReference type="EMBL" id="VDK82014.1"/>
    </source>
</evidence>
<proteinExistence type="predicted"/>
<evidence type="ECO:0000313" key="2">
    <source>
        <dbReference type="Proteomes" id="UP000281553"/>
    </source>
</evidence>
<name>A0A3P6UUN1_DIBLA</name>
<protein>
    <submittedName>
        <fullName evidence="1">Uncharacterized protein</fullName>
    </submittedName>
</protein>